<dbReference type="GO" id="GO:0005254">
    <property type="term" value="F:chloride channel activity"/>
    <property type="evidence" value="ECO:0007669"/>
    <property type="project" value="UniProtKB-KW"/>
</dbReference>
<evidence type="ECO:0000256" key="9">
    <source>
        <dbReference type="ARBA" id="ARBA00023303"/>
    </source>
</evidence>
<accession>A0A5C0VF31</accession>
<feature type="transmembrane region" description="Helical" evidence="10">
    <location>
        <begin position="235"/>
        <end position="253"/>
    </location>
</feature>
<name>A0A5C0VF31_9SPHI</name>
<evidence type="ECO:0000256" key="10">
    <source>
        <dbReference type="SAM" id="Phobius"/>
    </source>
</evidence>
<evidence type="ECO:0000256" key="5">
    <source>
        <dbReference type="ARBA" id="ARBA00023065"/>
    </source>
</evidence>
<keyword evidence="12" id="KW-1185">Reference proteome</keyword>
<dbReference type="PRINTS" id="PR00762">
    <property type="entry name" value="CLCHANNEL"/>
</dbReference>
<keyword evidence="3 10" id="KW-0812">Transmembrane</keyword>
<comment type="subcellular location">
    <subcellularLocation>
        <location evidence="1">Membrane</location>
        <topology evidence="1">Multi-pass membrane protein</topology>
    </subcellularLocation>
</comment>
<sequence>MKFWNQHKFIIRSIHQRLSRNQFLILSGVLVGLSAGTAAILLKSMVHYIHVLVNNQLEVFNYPYLNLFLPLTGILITVWVVRKFLKGKDGRGVANILLDIAQRSGVIPKFKMYSQVIASAITVGFGGSSGLEGPIAVTGAAIGSNYARTYRLTYRERILLLACGASAGIAAVFNAPITGLMFAVEVILVGVVFSDFIPLIISAVSGALISKIILNDDILFEFRSLKEFDHSNVPYYILLGVFSGLVAVYYSRVSRKIDYIFHHQLKWSPYNKAILGGLIIALLCFIFPPLFGEGYGAVKFLASNNPEGLLKGTFFNIPTENSWMIILFTGLIFLTKVLATSFTLASGGSGGNFAPSLFTGAFMGFFFASLFNKMGFNTLPVNNFTLVGMCGVLSGVMYAPLTGIFLIAEITGGYELMIPLMLVATSSYVIAKVFEPHSMDVKDLIEDKKIFTDNYDENILSLIKIHEILETEYDEISTESKLADLLWVLKNSDHQLIICKDKHQKFAGFIWFEKVKKVLLDTELQHKLTIEELVTKTSVKLKLEDNISEMVGYFDKTDLLYLPVFDDDTFVGVISKTKLLAAYRNKLRLTLS</sequence>
<dbReference type="PANTHER" id="PTHR43427:SF6">
    <property type="entry name" value="CHLORIDE CHANNEL PROTEIN CLC-E"/>
    <property type="match status" value="1"/>
</dbReference>
<reference evidence="11 12" key="1">
    <citation type="submission" date="2019-08" db="EMBL/GenBank/DDBJ databases">
        <title>Pedobacter sp. nov., isolated from Han river, South Korea.</title>
        <authorList>
            <person name="Lee D.-H."/>
            <person name="Kim Y.-S."/>
            <person name="Hwang E.-M."/>
            <person name="Le Tran T.C."/>
            <person name="Cha C.-J."/>
        </authorList>
    </citation>
    <scope>NUCLEOTIDE SEQUENCE [LARGE SCALE GENOMIC DNA]</scope>
    <source>
        <strain evidence="11 12">CJ43</strain>
    </source>
</reference>
<keyword evidence="8" id="KW-0868">Chloride</keyword>
<feature type="transmembrane region" description="Helical" evidence="10">
    <location>
        <begin position="273"/>
        <end position="291"/>
    </location>
</feature>
<dbReference type="RefSeq" id="WP_149074142.1">
    <property type="nucleotide sequence ID" value="NZ_CP043329.1"/>
</dbReference>
<dbReference type="SUPFAM" id="SSF81340">
    <property type="entry name" value="Clc chloride channel"/>
    <property type="match status" value="1"/>
</dbReference>
<protein>
    <submittedName>
        <fullName evidence="11">Chloride channel protein</fullName>
    </submittedName>
</protein>
<evidence type="ECO:0000313" key="12">
    <source>
        <dbReference type="Proteomes" id="UP000323653"/>
    </source>
</evidence>
<keyword evidence="5" id="KW-0406">Ion transport</keyword>
<organism evidence="11 12">
    <name type="scientific">Pedobacter aquae</name>
    <dbReference type="NCBI Taxonomy" id="2605747"/>
    <lineage>
        <taxon>Bacteria</taxon>
        <taxon>Pseudomonadati</taxon>
        <taxon>Bacteroidota</taxon>
        <taxon>Sphingobacteriia</taxon>
        <taxon>Sphingobacteriales</taxon>
        <taxon>Sphingobacteriaceae</taxon>
        <taxon>Pedobacter</taxon>
    </lineage>
</organism>
<feature type="transmembrane region" description="Helical" evidence="10">
    <location>
        <begin position="21"/>
        <end position="42"/>
    </location>
</feature>
<evidence type="ECO:0000256" key="1">
    <source>
        <dbReference type="ARBA" id="ARBA00004141"/>
    </source>
</evidence>
<keyword evidence="2" id="KW-0813">Transport</keyword>
<dbReference type="CDD" id="cd00400">
    <property type="entry name" value="Voltage_gated_ClC"/>
    <property type="match status" value="1"/>
</dbReference>
<keyword evidence="9" id="KW-0407">Ion channel</keyword>
<dbReference type="Pfam" id="PF00654">
    <property type="entry name" value="Voltage_CLC"/>
    <property type="match status" value="1"/>
</dbReference>
<evidence type="ECO:0000256" key="4">
    <source>
        <dbReference type="ARBA" id="ARBA00022989"/>
    </source>
</evidence>
<gene>
    <name evidence="11" type="ORF">FYC62_04910</name>
</gene>
<dbReference type="SUPFAM" id="SSF54631">
    <property type="entry name" value="CBS-domain pair"/>
    <property type="match status" value="1"/>
</dbReference>
<feature type="transmembrane region" description="Helical" evidence="10">
    <location>
        <begin position="196"/>
        <end position="214"/>
    </location>
</feature>
<dbReference type="Gene3D" id="1.10.3080.10">
    <property type="entry name" value="Clc chloride channel"/>
    <property type="match status" value="1"/>
</dbReference>
<evidence type="ECO:0000256" key="2">
    <source>
        <dbReference type="ARBA" id="ARBA00022448"/>
    </source>
</evidence>
<feature type="transmembrane region" description="Helical" evidence="10">
    <location>
        <begin position="158"/>
        <end position="184"/>
    </location>
</feature>
<evidence type="ECO:0000256" key="6">
    <source>
        <dbReference type="ARBA" id="ARBA00023136"/>
    </source>
</evidence>
<feature type="transmembrane region" description="Helical" evidence="10">
    <location>
        <begin position="323"/>
        <end position="347"/>
    </location>
</feature>
<dbReference type="KEGG" id="pej:FYC62_04910"/>
<feature type="transmembrane region" description="Helical" evidence="10">
    <location>
        <begin position="353"/>
        <end position="372"/>
    </location>
</feature>
<keyword evidence="7" id="KW-0869">Chloride channel</keyword>
<keyword evidence="4 10" id="KW-1133">Transmembrane helix</keyword>
<dbReference type="Gene3D" id="3.10.580.10">
    <property type="entry name" value="CBS-domain"/>
    <property type="match status" value="1"/>
</dbReference>
<evidence type="ECO:0000256" key="8">
    <source>
        <dbReference type="ARBA" id="ARBA00023214"/>
    </source>
</evidence>
<dbReference type="PANTHER" id="PTHR43427">
    <property type="entry name" value="CHLORIDE CHANNEL PROTEIN CLC-E"/>
    <property type="match status" value="1"/>
</dbReference>
<feature type="transmembrane region" description="Helical" evidence="10">
    <location>
        <begin position="384"/>
        <end position="408"/>
    </location>
</feature>
<dbReference type="InterPro" id="IPR001807">
    <property type="entry name" value="ClC"/>
</dbReference>
<evidence type="ECO:0000256" key="7">
    <source>
        <dbReference type="ARBA" id="ARBA00023173"/>
    </source>
</evidence>
<keyword evidence="6 10" id="KW-0472">Membrane</keyword>
<dbReference type="AlphaFoldDB" id="A0A5C0VF31"/>
<evidence type="ECO:0000313" key="11">
    <source>
        <dbReference type="EMBL" id="QEK51086.1"/>
    </source>
</evidence>
<dbReference type="InterPro" id="IPR046342">
    <property type="entry name" value="CBS_dom_sf"/>
</dbReference>
<proteinExistence type="predicted"/>
<dbReference type="Proteomes" id="UP000323653">
    <property type="component" value="Chromosome"/>
</dbReference>
<dbReference type="GO" id="GO:0034707">
    <property type="term" value="C:chloride channel complex"/>
    <property type="evidence" value="ECO:0007669"/>
    <property type="project" value="UniProtKB-KW"/>
</dbReference>
<feature type="transmembrane region" description="Helical" evidence="10">
    <location>
        <begin position="62"/>
        <end position="81"/>
    </location>
</feature>
<dbReference type="EMBL" id="CP043329">
    <property type="protein sequence ID" value="QEK51086.1"/>
    <property type="molecule type" value="Genomic_DNA"/>
</dbReference>
<evidence type="ECO:0000256" key="3">
    <source>
        <dbReference type="ARBA" id="ARBA00022692"/>
    </source>
</evidence>
<dbReference type="InterPro" id="IPR050368">
    <property type="entry name" value="ClC-type_chloride_channel"/>
</dbReference>
<dbReference type="InterPro" id="IPR014743">
    <property type="entry name" value="Cl-channel_core"/>
</dbReference>